<proteinExistence type="predicted"/>
<accession>A0A558HLZ2</accession>
<dbReference type="RefSeq" id="WP_024950993.1">
    <property type="nucleotide sequence ID" value="NZ_CAWOWR010000116.1"/>
</dbReference>
<comment type="caution">
    <text evidence="2">The sequence shown here is derived from an EMBL/GenBank/DDBJ whole genome shotgun (WGS) entry which is preliminary data.</text>
</comment>
<name>A0A558HLZ2_9GAMM</name>
<sequence>MKTTICISGLLAALTLSPMTLAMDVPESVMVPEGNKVAMETVGVGKIKWACEAKDDGTMGWVFKGPDAALNDADGKQVGKYYGPPATWESMDGSKITGKQLGIEPNGKGNIPLQLVQANPAEGEGHMMGVTYVQRLNTQGGAAPAMACDDAHKDKVEIVTYQADYLFYKAM</sequence>
<dbReference type="Pfam" id="PF11937">
    <property type="entry name" value="DUF3455"/>
    <property type="match status" value="1"/>
</dbReference>
<feature type="signal peptide" evidence="1">
    <location>
        <begin position="1"/>
        <end position="22"/>
    </location>
</feature>
<dbReference type="InterPro" id="IPR021851">
    <property type="entry name" value="DUF3455"/>
</dbReference>
<evidence type="ECO:0000313" key="3">
    <source>
        <dbReference type="Proteomes" id="UP000319941"/>
    </source>
</evidence>
<evidence type="ECO:0000256" key="1">
    <source>
        <dbReference type="SAM" id="SignalP"/>
    </source>
</evidence>
<dbReference type="STRING" id="553385.GCA_000591415_00655"/>
<protein>
    <submittedName>
        <fullName evidence="2">DUF3455 domain-containing protein</fullName>
    </submittedName>
</protein>
<dbReference type="Proteomes" id="UP000319941">
    <property type="component" value="Unassembled WGS sequence"/>
</dbReference>
<dbReference type="AlphaFoldDB" id="A0A558HLZ2"/>
<keyword evidence="1" id="KW-0732">Signal</keyword>
<reference evidence="2 3" key="1">
    <citation type="submission" date="2019-07" db="EMBL/GenBank/DDBJ databases">
        <title>Diversity of Bacteria from Kongsfjorden, Arctic.</title>
        <authorList>
            <person name="Yu Y."/>
        </authorList>
    </citation>
    <scope>NUCLEOTIDE SEQUENCE [LARGE SCALE GENOMIC DNA]</scope>
    <source>
        <strain evidence="2 3">SM1923</strain>
    </source>
</reference>
<dbReference type="PANTHER" id="PTHR35567:SF1">
    <property type="entry name" value="CONSERVED FUNGAL PROTEIN (AFU_ORTHOLOGUE AFUA_1G14230)"/>
    <property type="match status" value="1"/>
</dbReference>
<gene>
    <name evidence="2" type="ORF">FQP86_09685</name>
</gene>
<organism evidence="2 3">
    <name type="scientific">Cobetia crustatorum</name>
    <dbReference type="NCBI Taxonomy" id="553385"/>
    <lineage>
        <taxon>Bacteria</taxon>
        <taxon>Pseudomonadati</taxon>
        <taxon>Pseudomonadota</taxon>
        <taxon>Gammaproteobacteria</taxon>
        <taxon>Oceanospirillales</taxon>
        <taxon>Halomonadaceae</taxon>
        <taxon>Cobetia</taxon>
    </lineage>
</organism>
<dbReference type="OrthoDB" id="193535at2"/>
<evidence type="ECO:0000313" key="2">
    <source>
        <dbReference type="EMBL" id="TVU70071.1"/>
    </source>
</evidence>
<keyword evidence="3" id="KW-1185">Reference proteome</keyword>
<dbReference type="EMBL" id="VNFH01000006">
    <property type="protein sequence ID" value="TVU70071.1"/>
    <property type="molecule type" value="Genomic_DNA"/>
</dbReference>
<dbReference type="PANTHER" id="PTHR35567">
    <property type="entry name" value="MALATE DEHYDROGENASE (AFU_ORTHOLOGUE AFUA_2G13800)"/>
    <property type="match status" value="1"/>
</dbReference>
<feature type="chain" id="PRO_5022096798" evidence="1">
    <location>
        <begin position="23"/>
        <end position="171"/>
    </location>
</feature>